<proteinExistence type="predicted"/>
<feature type="compositionally biased region" description="Basic and acidic residues" evidence="1">
    <location>
        <begin position="638"/>
        <end position="648"/>
    </location>
</feature>
<dbReference type="EMBL" id="CAUYUJ010021882">
    <property type="protein sequence ID" value="CAK0907560.1"/>
    <property type="molecule type" value="Genomic_DNA"/>
</dbReference>
<dbReference type="PANTHER" id="PTHR11081:SF59">
    <property type="entry name" value="FI23547P1"/>
    <property type="match status" value="1"/>
</dbReference>
<reference evidence="3" key="1">
    <citation type="submission" date="2023-10" db="EMBL/GenBank/DDBJ databases">
        <authorList>
            <person name="Chen Y."/>
            <person name="Shah S."/>
            <person name="Dougan E. K."/>
            <person name="Thang M."/>
            <person name="Chan C."/>
        </authorList>
    </citation>
    <scope>NUCLEOTIDE SEQUENCE [LARGE SCALE GENOMIC DNA]</scope>
</reference>
<dbReference type="Gene3D" id="3.40.50.1010">
    <property type="entry name" value="5'-nuclease"/>
    <property type="match status" value="2"/>
</dbReference>
<dbReference type="PANTHER" id="PTHR11081">
    <property type="entry name" value="FLAP ENDONUCLEASE FAMILY MEMBER"/>
    <property type="match status" value="1"/>
</dbReference>
<keyword evidence="4" id="KW-1185">Reference proteome</keyword>
<dbReference type="SMART" id="SM00484">
    <property type="entry name" value="XPGI"/>
    <property type="match status" value="1"/>
</dbReference>
<gene>
    <name evidence="3" type="ORF">PCOR1329_LOCUS82539</name>
</gene>
<dbReference type="Proteomes" id="UP001189429">
    <property type="component" value="Unassembled WGS sequence"/>
</dbReference>
<accession>A0ABN9Y4U3</accession>
<feature type="region of interest" description="Disordered" evidence="1">
    <location>
        <begin position="1339"/>
        <end position="1399"/>
    </location>
</feature>
<evidence type="ECO:0000256" key="1">
    <source>
        <dbReference type="SAM" id="MobiDB-lite"/>
    </source>
</evidence>
<name>A0ABN9Y4U3_9DINO</name>
<dbReference type="InterPro" id="IPR006086">
    <property type="entry name" value="XPG-I_dom"/>
</dbReference>
<feature type="compositionally biased region" description="Basic and acidic residues" evidence="1">
    <location>
        <begin position="600"/>
        <end position="615"/>
    </location>
</feature>
<comment type="caution">
    <text evidence="3">The sequence shown here is derived from an EMBL/GenBank/DDBJ whole genome shotgun (WGS) entry which is preliminary data.</text>
</comment>
<feature type="compositionally biased region" description="Pro residues" evidence="1">
    <location>
        <begin position="1006"/>
        <end position="1015"/>
    </location>
</feature>
<feature type="region of interest" description="Disordered" evidence="1">
    <location>
        <begin position="600"/>
        <end position="648"/>
    </location>
</feature>
<dbReference type="Pfam" id="PF00867">
    <property type="entry name" value="XPG_I"/>
    <property type="match status" value="1"/>
</dbReference>
<feature type="domain" description="XPG-I" evidence="2">
    <location>
        <begin position="116"/>
        <end position="188"/>
    </location>
</feature>
<feature type="region of interest" description="Disordered" evidence="1">
    <location>
        <begin position="532"/>
        <end position="565"/>
    </location>
</feature>
<sequence length="1617" mass="175027">MGPRGFWRELRQKGAGRQLEGREVERLLEGRRVAVDAAIWIFEAQRQQQVALAVGPQRAALKVIFERCSRWLRKGVLPVVVLEGTGGGRGARAAGRGSSALGMLTQVQPQLRELLAALGVPCVQAAGEAEAACAELAACGACDFAASRDFDTLLFGAPRVLVNLTLRSDAASTCELWELAEVERLTGLKREHLAMAAFLAGSDYDVRPNRRGSAKGNSALQREGAGVRGVGARKAISTLQALSQESVDAAGAVRKWLRGSIAPALRAAAAARLRPRRPSETAAQRSATLARRRMGRVAAAAELEPGALRGQEAVARQYDRAGAVAQPLHVELRWGGIADLGRAVRALEPVWPAQMEAVLQRIAAGCPAASRRSAEGRRAWAAGAGLPWVPLSAQPRLGAKKALGAEVSWAALASPAPPQGEVQWARLALAAACGLLLGGRAAARPCLRASLALLEDCPEETQRERPALRAWALERGLPVVPRGCEQPKRRSQAAAQAVRLLWADASTGEPLATKHSLPVGIEQARRLGFSASSTSYVPRGQKSIEEEGEFAEEDGAASSRSGPPSDWGCGDIQYYAYQYEDMRQQVRAEMDVHSLGFADQEERDRQEHAQAERSRNIGAYRRSTTASAAKAGQLEAEEAARRQRDEDLAGRDQLAAARSTFKWQSAATALQDAPAHLRGKDPAKYKRIAVMPAAQAAQLPPKPNQIPPLVLSSPHEAAQALRADWARAPNSHNDPDAREKEMRLRDKRNGMIMERLVAGAPVFNSSSGNSMWPLVQSGDRCLFHPIQAITAMDGSPRIIEKDESPIAVGDVVFCRAQPTRQYCAHFVRHAEWDSCRQENMYCIGGLQVRHNWRPCNGHCFRRDIFGILINVYVNIGGRYHRRPHPQPLYNKVAPLVAQDGWSNAAERMCEAESDADMEPPVPVHEGDTETAAALAELRSVTGPQGRIRKDGCRDKGANGGHDHLKYFLAECAPQLQFPFFHPAPSGLELHMPFPPKPLMTDAPPSAPPLFPPRAPPSSTCSSPSMGFPSDEELDLLEPALKKHNAGQPNVPKRVQFHAVKTVFNLMYTEWPGSKPWRLTPIRQRAGGGGILHPSYWAKLAHHKKMKTHSFRRHVGQGCNCQKDNEGKGAVCFYCSRVHSHVMRKNNQRDEDDIGVKLDITSCSALCSALDLRGISTCSSPSMGFPSDEELDLLEPALKKHNAGQPNVPKRNGAGGGGILHPSYWAKLAHHKKMKTHSFRRHVGQGCNCQKDNEGKGAVCFYCSRVHSHVMRKNNQRDEDDIGVKLDITSSASGAPEMATSESPRMIRKKRAATDDSSGSSPPTIAGHLGAIQLAKVRSPAPPANAAPRLEPASPATSNCSDAAASQLKGGPPLHETQGDDDSMGLSDMSPFTSGEGEGGGLTIAAKVELAPKAQAIATRTSAPEVFNPDSASPPRQVARRKQLCVMAEVLHVETREVLRNATSVSLSLGESKYRKVDRYRADAPAPGGGARASGYCRSGVLGVLDCRKSGAAEFEEVRRELFDDRRALAPDVMNSDKWHNLFVAIQEDNILPLAEAGLGRKPLEAVVRNLLFAKQRSDSTAGPVGEIAHMLLPVATLLAYIASDKRHDSEQRERAAT</sequence>
<dbReference type="SUPFAM" id="SSF88723">
    <property type="entry name" value="PIN domain-like"/>
    <property type="match status" value="1"/>
</dbReference>
<dbReference type="PRINTS" id="PR00853">
    <property type="entry name" value="XPGRADSUPER"/>
</dbReference>
<feature type="region of interest" description="Disordered" evidence="1">
    <location>
        <begin position="1289"/>
        <end position="1325"/>
    </location>
</feature>
<evidence type="ECO:0000259" key="2">
    <source>
        <dbReference type="SMART" id="SM00484"/>
    </source>
</evidence>
<protein>
    <recommendedName>
        <fullName evidence="2">XPG-I domain-containing protein</fullName>
    </recommendedName>
</protein>
<evidence type="ECO:0000313" key="3">
    <source>
        <dbReference type="EMBL" id="CAK0907560.1"/>
    </source>
</evidence>
<feature type="region of interest" description="Disordered" evidence="1">
    <location>
        <begin position="1006"/>
        <end position="1027"/>
    </location>
</feature>
<evidence type="ECO:0000313" key="4">
    <source>
        <dbReference type="Proteomes" id="UP001189429"/>
    </source>
</evidence>
<dbReference type="InterPro" id="IPR006084">
    <property type="entry name" value="XPG/Rad2"/>
</dbReference>
<organism evidence="3 4">
    <name type="scientific">Prorocentrum cordatum</name>
    <dbReference type="NCBI Taxonomy" id="2364126"/>
    <lineage>
        <taxon>Eukaryota</taxon>
        <taxon>Sar</taxon>
        <taxon>Alveolata</taxon>
        <taxon>Dinophyceae</taxon>
        <taxon>Prorocentrales</taxon>
        <taxon>Prorocentraceae</taxon>
        <taxon>Prorocentrum</taxon>
    </lineage>
</organism>
<dbReference type="InterPro" id="IPR029060">
    <property type="entry name" value="PIN-like_dom_sf"/>
</dbReference>
<feature type="compositionally biased region" description="Acidic residues" evidence="1">
    <location>
        <begin position="546"/>
        <end position="555"/>
    </location>
</feature>